<proteinExistence type="predicted"/>
<dbReference type="STRING" id="1462526.BN990_02317"/>
<name>A0A024QC01_9BACI</name>
<keyword evidence="1" id="KW-0472">Membrane</keyword>
<feature type="transmembrane region" description="Helical" evidence="1">
    <location>
        <begin position="132"/>
        <end position="153"/>
    </location>
</feature>
<dbReference type="AlphaFoldDB" id="A0A024QC01"/>
<dbReference type="EMBL" id="CCDP010000001">
    <property type="protein sequence ID" value="CDQ39999.1"/>
    <property type="molecule type" value="Genomic_DNA"/>
</dbReference>
<dbReference type="eggNOG" id="ENOG50319RE">
    <property type="taxonomic scope" value="Bacteria"/>
</dbReference>
<evidence type="ECO:0008006" key="4">
    <source>
        <dbReference type="Google" id="ProtNLM"/>
    </source>
</evidence>
<evidence type="ECO:0000313" key="3">
    <source>
        <dbReference type="Proteomes" id="UP000028875"/>
    </source>
</evidence>
<organism evidence="2 3">
    <name type="scientific">Virgibacillus massiliensis</name>
    <dbReference type="NCBI Taxonomy" id="1462526"/>
    <lineage>
        <taxon>Bacteria</taxon>
        <taxon>Bacillati</taxon>
        <taxon>Bacillota</taxon>
        <taxon>Bacilli</taxon>
        <taxon>Bacillales</taxon>
        <taxon>Bacillaceae</taxon>
        <taxon>Virgibacillus</taxon>
    </lineage>
</organism>
<comment type="caution">
    <text evidence="2">The sequence shown here is derived from an EMBL/GenBank/DDBJ whole genome shotgun (WGS) entry which is preliminary data.</text>
</comment>
<feature type="transmembrane region" description="Helical" evidence="1">
    <location>
        <begin position="102"/>
        <end position="120"/>
    </location>
</feature>
<keyword evidence="1" id="KW-0812">Transmembrane</keyword>
<sequence>MSGRMKEKSHKLEALLWSVALPGFGQILNKKYLKGILLFLLEILVNVQGNFNEVILLSFHGEIEAAIQQTNYHWIMFYPCLYFFAMWDAYKDAGGGKKPYSSLPFVFSAYFVAVGTIYSSRLTLFGLLLGPIWLPILSVIPGLLLGFLLQWILRKKLIT</sequence>
<keyword evidence="3" id="KW-1185">Reference proteome</keyword>
<keyword evidence="1" id="KW-1133">Transmembrane helix</keyword>
<reference evidence="3" key="2">
    <citation type="submission" date="2014-05" db="EMBL/GenBank/DDBJ databases">
        <title>Draft genome sequence of Virgibacillus massiliensis Vm-5.</title>
        <authorList>
            <person name="Khelaifia S."/>
            <person name="Croce O."/>
            <person name="Lagier J.C."/>
            <person name="Raoult D."/>
        </authorList>
    </citation>
    <scope>NUCLEOTIDE SEQUENCE [LARGE SCALE GENOMIC DNA]</scope>
    <source>
        <strain evidence="3">Vm-5</strain>
    </source>
</reference>
<gene>
    <name evidence="2" type="ORF">BN990_02317</name>
</gene>
<evidence type="ECO:0000256" key="1">
    <source>
        <dbReference type="SAM" id="Phobius"/>
    </source>
</evidence>
<evidence type="ECO:0000313" key="2">
    <source>
        <dbReference type="EMBL" id="CDQ39999.1"/>
    </source>
</evidence>
<feature type="transmembrane region" description="Helical" evidence="1">
    <location>
        <begin position="72"/>
        <end position="90"/>
    </location>
</feature>
<reference evidence="2 3" key="1">
    <citation type="submission" date="2014-03" db="EMBL/GenBank/DDBJ databases">
        <authorList>
            <person name="Urmite Genomes U."/>
        </authorList>
    </citation>
    <scope>NUCLEOTIDE SEQUENCE [LARGE SCALE GENOMIC DNA]</scope>
    <source>
        <strain evidence="2 3">Vm-5</strain>
    </source>
</reference>
<dbReference type="Proteomes" id="UP000028875">
    <property type="component" value="Unassembled WGS sequence"/>
</dbReference>
<protein>
    <recommendedName>
        <fullName evidence="4">DUF5683 domain-containing protein</fullName>
    </recommendedName>
</protein>
<accession>A0A024QC01</accession>